<gene>
    <name evidence="2" type="ORF">UFOPK2658_01034</name>
    <name evidence="3" type="ORF">UFOPK2880_01066</name>
    <name evidence="4" type="ORF">UFOPK3004_01732</name>
    <name evidence="5" type="ORF">UFOPK3304_01673</name>
    <name evidence="6" type="ORF">UFOPK3494_01740</name>
</gene>
<organism evidence="3">
    <name type="scientific">freshwater metagenome</name>
    <dbReference type="NCBI Taxonomy" id="449393"/>
    <lineage>
        <taxon>unclassified sequences</taxon>
        <taxon>metagenomes</taxon>
        <taxon>ecological metagenomes</taxon>
    </lineage>
</organism>
<evidence type="ECO:0000313" key="4">
    <source>
        <dbReference type="EMBL" id="CAB4819077.1"/>
    </source>
</evidence>
<dbReference type="SUPFAM" id="SSF52317">
    <property type="entry name" value="Class I glutamine amidotransferase-like"/>
    <property type="match status" value="1"/>
</dbReference>
<dbReference type="EMBL" id="CAFAAL010000219">
    <property type="protein sequence ID" value="CAB4819077.1"/>
    <property type="molecule type" value="Genomic_DNA"/>
</dbReference>
<dbReference type="Gene3D" id="3.40.50.880">
    <property type="match status" value="1"/>
</dbReference>
<dbReference type="EMBL" id="CAEZYH010000039">
    <property type="protein sequence ID" value="CAB4721119.1"/>
    <property type="molecule type" value="Genomic_DNA"/>
</dbReference>
<reference evidence="3" key="1">
    <citation type="submission" date="2020-05" db="EMBL/GenBank/DDBJ databases">
        <authorList>
            <person name="Chiriac C."/>
            <person name="Salcher M."/>
            <person name="Ghai R."/>
            <person name="Kavagutti S V."/>
        </authorList>
    </citation>
    <scope>NUCLEOTIDE SEQUENCE</scope>
</reference>
<proteinExistence type="predicted"/>
<protein>
    <submittedName>
        <fullName evidence="3">Unannotated protein</fullName>
    </submittedName>
</protein>
<dbReference type="EMBL" id="CAEZZP010000063">
    <property type="protein sequence ID" value="CAB4775252.1"/>
    <property type="molecule type" value="Genomic_DNA"/>
</dbReference>
<dbReference type="InterPro" id="IPR029062">
    <property type="entry name" value="Class_I_gatase-like"/>
</dbReference>
<dbReference type="EMBL" id="CAFBLJ010000128">
    <property type="protein sequence ID" value="CAB4881336.1"/>
    <property type="molecule type" value="Genomic_DNA"/>
</dbReference>
<dbReference type="InterPro" id="IPR029010">
    <property type="entry name" value="ThuA-like"/>
</dbReference>
<accession>A0A6J6VRX5</accession>
<evidence type="ECO:0000313" key="3">
    <source>
        <dbReference type="EMBL" id="CAB4775252.1"/>
    </source>
</evidence>
<dbReference type="Pfam" id="PF06283">
    <property type="entry name" value="ThuA"/>
    <property type="match status" value="1"/>
</dbReference>
<dbReference type="PANTHER" id="PTHR40469:SF2">
    <property type="entry name" value="GALACTOSE-BINDING DOMAIN-LIKE SUPERFAMILY PROTEIN"/>
    <property type="match status" value="1"/>
</dbReference>
<evidence type="ECO:0000313" key="6">
    <source>
        <dbReference type="EMBL" id="CAB4914535.1"/>
    </source>
</evidence>
<dbReference type="PANTHER" id="PTHR40469">
    <property type="entry name" value="SECRETED GLYCOSYL HYDROLASE"/>
    <property type="match status" value="1"/>
</dbReference>
<dbReference type="AlphaFoldDB" id="A0A6J6VRX5"/>
<name>A0A6J6VRX5_9ZZZZ</name>
<dbReference type="EMBL" id="CAFBMF010000175">
    <property type="protein sequence ID" value="CAB4914535.1"/>
    <property type="molecule type" value="Genomic_DNA"/>
</dbReference>
<evidence type="ECO:0000313" key="2">
    <source>
        <dbReference type="EMBL" id="CAB4721119.1"/>
    </source>
</evidence>
<feature type="domain" description="ThuA-like" evidence="1">
    <location>
        <begin position="43"/>
        <end position="250"/>
    </location>
</feature>
<evidence type="ECO:0000259" key="1">
    <source>
        <dbReference type="Pfam" id="PF06283"/>
    </source>
</evidence>
<sequence length="261" mass="28623">MAEPRISVQVVTGGHPFVADAFFAVFDSMDNITWTAADTPSTGYDVVVFYDMPGLKFTGGNPPVDLPVPTAEHIKVLNNLQDAGTGLVFMHHAIASWPKWEGFADLVGGRFHYQPATLRGVNYPDSGYVFDVEHTIEVIDSAHPICEGLGSSFTLTDELYCCPVFEDEVIPLMRTTFATDNPKNFFSADLAIRGQRNSNENWTHPAGSNLVAWVKKAKKAPLAYIQFGDGPVTYVDPMFRKVIANAISWTASTQARAWASS</sequence>
<evidence type="ECO:0000313" key="5">
    <source>
        <dbReference type="EMBL" id="CAB4881336.1"/>
    </source>
</evidence>